<reference evidence="2 3" key="1">
    <citation type="submission" date="2017-06" db="EMBL/GenBank/DDBJ databases">
        <title>Genome sequencing of cyanobaciteial culture collection at National Institute for Environmental Studies (NIES).</title>
        <authorList>
            <person name="Hirose Y."/>
            <person name="Shimura Y."/>
            <person name="Fujisawa T."/>
            <person name="Nakamura Y."/>
            <person name="Kawachi M."/>
        </authorList>
    </citation>
    <scope>NUCLEOTIDE SEQUENCE [LARGE SCALE GENOMIC DNA]</scope>
    <source>
        <strain evidence="2 3">NIES-267</strain>
    </source>
</reference>
<evidence type="ECO:0000313" key="2">
    <source>
        <dbReference type="EMBL" id="BAY85943.1"/>
    </source>
</evidence>
<evidence type="ECO:0000256" key="1">
    <source>
        <dbReference type="SAM" id="MobiDB-lite"/>
    </source>
</evidence>
<sequence length="76" mass="8782">MNKKNFNQIKLSILIAITSISIISIHKPAVAESIQIYDSNFLQIQTQCRKKDNDGSKRGRPKRRKPMGTRLYSDNY</sequence>
<dbReference type="Proteomes" id="UP000218418">
    <property type="component" value="Chromosome"/>
</dbReference>
<evidence type="ECO:0000313" key="3">
    <source>
        <dbReference type="Proteomes" id="UP000218418"/>
    </source>
</evidence>
<organism evidence="2 3">
    <name type="scientific">Calothrix parasitica NIES-267</name>
    <dbReference type="NCBI Taxonomy" id="1973488"/>
    <lineage>
        <taxon>Bacteria</taxon>
        <taxon>Bacillati</taxon>
        <taxon>Cyanobacteriota</taxon>
        <taxon>Cyanophyceae</taxon>
        <taxon>Nostocales</taxon>
        <taxon>Calotrichaceae</taxon>
        <taxon>Calothrix</taxon>
    </lineage>
</organism>
<proteinExistence type="predicted"/>
<keyword evidence="3" id="KW-1185">Reference proteome</keyword>
<dbReference type="AlphaFoldDB" id="A0A1Z4LXI8"/>
<dbReference type="EMBL" id="AP018227">
    <property type="protein sequence ID" value="BAY85943.1"/>
    <property type="molecule type" value="Genomic_DNA"/>
</dbReference>
<feature type="region of interest" description="Disordered" evidence="1">
    <location>
        <begin position="48"/>
        <end position="76"/>
    </location>
</feature>
<name>A0A1Z4LXI8_9CYAN</name>
<protein>
    <submittedName>
        <fullName evidence="2">Uncharacterized protein</fullName>
    </submittedName>
</protein>
<accession>A0A1Z4LXI8</accession>
<gene>
    <name evidence="2" type="ORF">NIES267_54490</name>
</gene>
<feature type="compositionally biased region" description="Basic residues" evidence="1">
    <location>
        <begin position="58"/>
        <end position="67"/>
    </location>
</feature>